<feature type="transmembrane region" description="Helical" evidence="5">
    <location>
        <begin position="12"/>
        <end position="34"/>
    </location>
</feature>
<keyword evidence="3 5" id="KW-1133">Transmembrane helix</keyword>
<keyword evidence="2 5" id="KW-0812">Transmembrane</keyword>
<dbReference type="EMBL" id="MLFK01000001">
    <property type="protein sequence ID" value="OIV43838.1"/>
    <property type="molecule type" value="Genomic_DNA"/>
</dbReference>
<protein>
    <submittedName>
        <fullName evidence="7">Sterol desaturase</fullName>
    </submittedName>
</protein>
<evidence type="ECO:0000259" key="6">
    <source>
        <dbReference type="Pfam" id="PF04116"/>
    </source>
</evidence>
<feature type="transmembrane region" description="Helical" evidence="5">
    <location>
        <begin position="85"/>
        <end position="111"/>
    </location>
</feature>
<feature type="domain" description="Fatty acid hydroxylase" evidence="6">
    <location>
        <begin position="94"/>
        <end position="228"/>
    </location>
</feature>
<gene>
    <name evidence="7" type="ORF">BKM63_01130</name>
</gene>
<dbReference type="InterPro" id="IPR050307">
    <property type="entry name" value="Sterol_Desaturase_Related"/>
</dbReference>
<evidence type="ECO:0000256" key="4">
    <source>
        <dbReference type="ARBA" id="ARBA00023136"/>
    </source>
</evidence>
<dbReference type="InterPro" id="IPR006694">
    <property type="entry name" value="Fatty_acid_hydroxylase"/>
</dbReference>
<feature type="transmembrane region" description="Helical" evidence="5">
    <location>
        <begin position="132"/>
        <end position="153"/>
    </location>
</feature>
<evidence type="ECO:0000256" key="3">
    <source>
        <dbReference type="ARBA" id="ARBA00022989"/>
    </source>
</evidence>
<evidence type="ECO:0000256" key="2">
    <source>
        <dbReference type="ARBA" id="ARBA00022692"/>
    </source>
</evidence>
<comment type="subcellular location">
    <subcellularLocation>
        <location evidence="1">Membrane</location>
    </subcellularLocation>
</comment>
<sequence>MNVELLLQELSHLSFLTQLIIFSAENIVLLLIAVLIGKLIEPANTVLKSKDQKWLLSTLICNIFITALGFQLYQLQLIKIDFSNHLGAIILDTFLLIVLMDFFMFCFHYLAHTLKWFHPIHKLHHTHVDTSVYSLFVLHPVETLGFGFIWLILISVFELNYISLTIYLFLNLMYGIFGHLEKDLFPAFWYQSFFTKWISTTKFHSDHHKNQSHNFGFYFTFWDKIFKTII</sequence>
<dbReference type="PANTHER" id="PTHR11863">
    <property type="entry name" value="STEROL DESATURASE"/>
    <property type="match status" value="1"/>
</dbReference>
<evidence type="ECO:0000256" key="5">
    <source>
        <dbReference type="SAM" id="Phobius"/>
    </source>
</evidence>
<feature type="transmembrane region" description="Helical" evidence="5">
    <location>
        <begin position="159"/>
        <end position="177"/>
    </location>
</feature>
<dbReference type="RefSeq" id="WP_071634846.1">
    <property type="nucleotide sequence ID" value="NZ_MLFK01000001.1"/>
</dbReference>
<evidence type="ECO:0000313" key="8">
    <source>
        <dbReference type="Proteomes" id="UP000182826"/>
    </source>
</evidence>
<dbReference type="GO" id="GO:0016491">
    <property type="term" value="F:oxidoreductase activity"/>
    <property type="evidence" value="ECO:0007669"/>
    <property type="project" value="InterPro"/>
</dbReference>
<dbReference type="Proteomes" id="UP000182826">
    <property type="component" value="Unassembled WGS sequence"/>
</dbReference>
<keyword evidence="8" id="KW-1185">Reference proteome</keyword>
<proteinExistence type="predicted"/>
<dbReference type="OrthoDB" id="9770329at2"/>
<dbReference type="AlphaFoldDB" id="A0A1J7BYY5"/>
<reference evidence="7 8" key="1">
    <citation type="submission" date="2016-10" db="EMBL/GenBank/DDBJ databases">
        <title>Draft Genome Sequence of Rhizobacteria Flavobacterium johnsoniae CI04.</title>
        <authorList>
            <person name="Bravo J.I."/>
            <person name="Lozano G.L."/>
            <person name="Handelsman J."/>
        </authorList>
    </citation>
    <scope>NUCLEOTIDE SEQUENCE [LARGE SCALE GENOMIC DNA]</scope>
    <source>
        <strain evidence="7 8">CI04</strain>
    </source>
</reference>
<dbReference type="Pfam" id="PF04116">
    <property type="entry name" value="FA_hydroxylase"/>
    <property type="match status" value="1"/>
</dbReference>
<comment type="caution">
    <text evidence="7">The sequence shown here is derived from an EMBL/GenBank/DDBJ whole genome shotgun (WGS) entry which is preliminary data.</text>
</comment>
<evidence type="ECO:0000256" key="1">
    <source>
        <dbReference type="ARBA" id="ARBA00004370"/>
    </source>
</evidence>
<keyword evidence="4 5" id="KW-0472">Membrane</keyword>
<accession>A0A1J7BYY5</accession>
<evidence type="ECO:0000313" key="7">
    <source>
        <dbReference type="EMBL" id="OIV43838.1"/>
    </source>
</evidence>
<dbReference type="GO" id="GO:0008610">
    <property type="term" value="P:lipid biosynthetic process"/>
    <property type="evidence" value="ECO:0007669"/>
    <property type="project" value="InterPro"/>
</dbReference>
<feature type="transmembrane region" description="Helical" evidence="5">
    <location>
        <begin position="54"/>
        <end position="73"/>
    </location>
</feature>
<name>A0A1J7BYY5_FLAJO</name>
<organism evidence="7 8">
    <name type="scientific">Flavobacterium johnsoniae</name>
    <name type="common">Cytophaga johnsonae</name>
    <dbReference type="NCBI Taxonomy" id="986"/>
    <lineage>
        <taxon>Bacteria</taxon>
        <taxon>Pseudomonadati</taxon>
        <taxon>Bacteroidota</taxon>
        <taxon>Flavobacteriia</taxon>
        <taxon>Flavobacteriales</taxon>
        <taxon>Flavobacteriaceae</taxon>
        <taxon>Flavobacterium</taxon>
    </lineage>
</organism>
<dbReference type="GO" id="GO:0005506">
    <property type="term" value="F:iron ion binding"/>
    <property type="evidence" value="ECO:0007669"/>
    <property type="project" value="InterPro"/>
</dbReference>
<dbReference type="GO" id="GO:0016020">
    <property type="term" value="C:membrane"/>
    <property type="evidence" value="ECO:0007669"/>
    <property type="project" value="UniProtKB-SubCell"/>
</dbReference>